<dbReference type="GO" id="GO:0000781">
    <property type="term" value="C:chromosome, telomeric region"/>
    <property type="evidence" value="ECO:0007669"/>
    <property type="project" value="GOC"/>
</dbReference>
<dbReference type="EC" id="2.3.1.48" evidence="3 11"/>
<keyword evidence="19" id="KW-1185">Reference proteome</keyword>
<sequence>MQSMDSLKPELWTCSSNTCTKISIVNSKSNKVVTFNPRFTYPIFGESEQIFGYQDLEIILAFESKTFKPLINVKYSKKLDEDSLDGSKSPLDMLLEFFPSKDDLVIKDELQWTKSFESDSLDLPTLGELIDENGNISVYKCNIKDVKLLHQRIQIFTLFFIEGASYIDENDTNWDVYFIINNETKDILGYTTCYRFWKYGGHEEFDNLTTDYPIRSKISQFLIFPPYQNKGYGSILYTSLMNYWLTLANVKEITVEDPNEDFDYLRDVNDLKLLLKLGIQDQIEFDKKTASNSIISQKWIDKIKPTLKLESRQLIRLLEMLLLYKNAPQFRLQVKKRLFEKNYDALIELDTPSRNDKLQTAFLNIKNGYQSVIDCVTNSHQNKRKNKDDNQQNQDSKRSKNQ</sequence>
<feature type="binding site" evidence="13">
    <location>
        <begin position="221"/>
        <end position="223"/>
    </location>
    <ligand>
        <name>acetyl-CoA</name>
        <dbReference type="ChEBI" id="CHEBI:57288"/>
    </ligand>
</feature>
<evidence type="ECO:0000256" key="8">
    <source>
        <dbReference type="ARBA" id="ARBA00023242"/>
    </source>
</evidence>
<dbReference type="GO" id="GO:0042393">
    <property type="term" value="F:histone binding"/>
    <property type="evidence" value="ECO:0007669"/>
    <property type="project" value="InterPro"/>
</dbReference>
<evidence type="ECO:0000256" key="11">
    <source>
        <dbReference type="PIRNR" id="PIRNR038084"/>
    </source>
</evidence>
<comment type="similarity">
    <text evidence="2 11">Belongs to the HAT1 family.</text>
</comment>
<keyword evidence="5 11" id="KW-0808">Transferase</keyword>
<dbReference type="InterPro" id="IPR016181">
    <property type="entry name" value="Acyl_CoA_acyltransferase"/>
</dbReference>
<comment type="subcellular location">
    <subcellularLocation>
        <location evidence="11">Cytoplasm</location>
    </subcellularLocation>
    <subcellularLocation>
        <location evidence="1 11">Nucleus</location>
    </subcellularLocation>
</comment>
<keyword evidence="7" id="KW-0234">DNA repair</keyword>
<organism evidence="18 19">
    <name type="scientific">Saccharomycodes ludwigii</name>
    <dbReference type="NCBI Taxonomy" id="36035"/>
    <lineage>
        <taxon>Eukaryota</taxon>
        <taxon>Fungi</taxon>
        <taxon>Dikarya</taxon>
        <taxon>Ascomycota</taxon>
        <taxon>Saccharomycotina</taxon>
        <taxon>Saccharomycetes</taxon>
        <taxon>Saccharomycodales</taxon>
        <taxon>Saccharomycodaceae</taxon>
        <taxon>Saccharomycodes</taxon>
    </lineage>
</organism>
<feature type="region of interest" description="Disordered" evidence="15">
    <location>
        <begin position="378"/>
        <end position="402"/>
    </location>
</feature>
<comment type="catalytic activity">
    <reaction evidence="10 11">
        <text>L-lysyl-[protein] + acetyl-CoA = N(6)-acetyl-L-lysyl-[protein] + CoA + H(+)</text>
        <dbReference type="Rhea" id="RHEA:45948"/>
        <dbReference type="Rhea" id="RHEA-COMP:9752"/>
        <dbReference type="Rhea" id="RHEA-COMP:10731"/>
        <dbReference type="ChEBI" id="CHEBI:15378"/>
        <dbReference type="ChEBI" id="CHEBI:29969"/>
        <dbReference type="ChEBI" id="CHEBI:57287"/>
        <dbReference type="ChEBI" id="CHEBI:57288"/>
        <dbReference type="ChEBI" id="CHEBI:61930"/>
        <dbReference type="EC" id="2.3.1.48"/>
    </reaction>
</comment>
<evidence type="ECO:0000256" key="3">
    <source>
        <dbReference type="ARBA" id="ARBA00013184"/>
    </source>
</evidence>
<comment type="function">
    <text evidence="11">Catalytic component of the histone acetylase B (HAT-B) complex. Has intrinsic substrate specificity that modifies lysine in recognition sequence GXGKXG. Involved in DNA double-strand break repair.</text>
</comment>
<dbReference type="InterPro" id="IPR019467">
    <property type="entry name" value="Hat1_N"/>
</dbReference>
<evidence type="ECO:0000256" key="10">
    <source>
        <dbReference type="ARBA" id="ARBA00048017"/>
    </source>
</evidence>
<keyword evidence="8 11" id="KW-0539">Nucleus</keyword>
<gene>
    <name evidence="18" type="ORF">SCODWIG_02763</name>
</gene>
<feature type="compositionally biased region" description="Basic and acidic residues" evidence="15">
    <location>
        <begin position="386"/>
        <end position="402"/>
    </location>
</feature>
<name>A0A376B8J9_9ASCO</name>
<proteinExistence type="inferred from homology"/>
<dbReference type="InterPro" id="IPR017380">
    <property type="entry name" value="Hist_AcTrfase_B-typ_cat-su"/>
</dbReference>
<evidence type="ECO:0000313" key="19">
    <source>
        <dbReference type="Proteomes" id="UP000262825"/>
    </source>
</evidence>
<feature type="region of interest" description="Interaction with histone H4 N-terminus" evidence="13">
    <location>
        <begin position="46"/>
        <end position="48"/>
    </location>
</feature>
<feature type="binding site" evidence="13">
    <location>
        <begin position="228"/>
        <end position="234"/>
    </location>
    <ligand>
        <name>acetyl-CoA</name>
        <dbReference type="ChEBI" id="CHEBI:57288"/>
    </ligand>
</feature>
<dbReference type="Proteomes" id="UP000262825">
    <property type="component" value="Unassembled WGS sequence"/>
</dbReference>
<evidence type="ECO:0000256" key="5">
    <source>
        <dbReference type="ARBA" id="ARBA00022679"/>
    </source>
</evidence>
<evidence type="ECO:0000256" key="1">
    <source>
        <dbReference type="ARBA" id="ARBA00004123"/>
    </source>
</evidence>
<dbReference type="Gene3D" id="1.10.10.390">
    <property type="match status" value="1"/>
</dbReference>
<feature type="domain" description="Histone acetyl transferase HAT1 N-terminal" evidence="17">
    <location>
        <begin position="12"/>
        <end position="162"/>
    </location>
</feature>
<feature type="domain" description="N-acetyltransferase" evidence="16">
    <location>
        <begin position="173"/>
        <end position="259"/>
    </location>
</feature>
<dbReference type="Pfam" id="PF21184">
    <property type="entry name" value="HAT1_C_fung"/>
    <property type="match status" value="1"/>
</dbReference>
<evidence type="ECO:0000256" key="2">
    <source>
        <dbReference type="ARBA" id="ARBA00010543"/>
    </source>
</evidence>
<feature type="binding site" evidence="13">
    <location>
        <position position="259"/>
    </location>
    <ligand>
        <name>acetyl-CoA</name>
        <dbReference type="ChEBI" id="CHEBI:57288"/>
    </ligand>
</feature>
<evidence type="ECO:0000256" key="9">
    <source>
        <dbReference type="ARBA" id="ARBA00023315"/>
    </source>
</evidence>
<evidence type="ECO:0000256" key="14">
    <source>
        <dbReference type="PIRSR" id="PIRSR038084-3"/>
    </source>
</evidence>
<dbReference type="AlphaFoldDB" id="A0A376B8J9"/>
<dbReference type="PANTHER" id="PTHR12046">
    <property type="entry name" value="HISTONE ACETYLTRANSFERASE TYPE B CATALYTIC SUBUNIT"/>
    <property type="match status" value="1"/>
</dbReference>
<dbReference type="InterPro" id="IPR013523">
    <property type="entry name" value="Hist_AcTrfase_HAT1_C"/>
</dbReference>
<evidence type="ECO:0000256" key="15">
    <source>
        <dbReference type="SAM" id="MobiDB-lite"/>
    </source>
</evidence>
<dbReference type="GO" id="GO:0004402">
    <property type="term" value="F:histone acetyltransferase activity"/>
    <property type="evidence" value="ECO:0007669"/>
    <property type="project" value="UniProtKB-UniRule"/>
</dbReference>
<evidence type="ECO:0000259" key="16">
    <source>
        <dbReference type="Pfam" id="PF00583"/>
    </source>
</evidence>
<reference evidence="19" key="1">
    <citation type="submission" date="2018-06" db="EMBL/GenBank/DDBJ databases">
        <authorList>
            <person name="Guldener U."/>
        </authorList>
    </citation>
    <scope>NUCLEOTIDE SEQUENCE [LARGE SCALE GENOMIC DNA]</scope>
    <source>
        <strain evidence="19">UTAD17</strain>
    </source>
</reference>
<dbReference type="InterPro" id="IPR037113">
    <property type="entry name" value="Hat1_N_sf"/>
</dbReference>
<dbReference type="Pfam" id="PF00583">
    <property type="entry name" value="Acetyltransf_1"/>
    <property type="match status" value="1"/>
</dbReference>
<keyword evidence="11" id="KW-0963">Cytoplasm</keyword>
<evidence type="ECO:0000256" key="12">
    <source>
        <dbReference type="PIRSR" id="PIRSR038084-1"/>
    </source>
</evidence>
<protein>
    <recommendedName>
        <fullName evidence="4 11">Histone acetyltransferase type B catalytic subunit</fullName>
        <ecNumber evidence="3 11">2.3.1.48</ecNumber>
    </recommendedName>
</protein>
<evidence type="ECO:0000259" key="17">
    <source>
        <dbReference type="Pfam" id="PF10394"/>
    </source>
</evidence>
<dbReference type="OrthoDB" id="10253098at2759"/>
<dbReference type="InterPro" id="IPR000182">
    <property type="entry name" value="GNAT_dom"/>
</dbReference>
<evidence type="ECO:0000256" key="7">
    <source>
        <dbReference type="ARBA" id="ARBA00023204"/>
    </source>
</evidence>
<comment type="subunit">
    <text evidence="11">Component of the HAT-B complex composed of at least HAT1 and HAT2. The HAT-B complex binds to histone H4 tail.</text>
</comment>
<dbReference type="GO" id="GO:0031509">
    <property type="term" value="P:subtelomeric heterochromatin formation"/>
    <property type="evidence" value="ECO:0007669"/>
    <property type="project" value="InterPro"/>
</dbReference>
<dbReference type="Gene3D" id="3.90.360.10">
    <property type="entry name" value="Histone acetyl transferase 1 (HAT1), N-terminal domain"/>
    <property type="match status" value="1"/>
</dbReference>
<evidence type="ECO:0000256" key="6">
    <source>
        <dbReference type="ARBA" id="ARBA00022763"/>
    </source>
</evidence>
<evidence type="ECO:0000256" key="4">
    <source>
        <dbReference type="ARBA" id="ARBA00021268"/>
    </source>
</evidence>
<evidence type="ECO:0000256" key="13">
    <source>
        <dbReference type="PIRSR" id="PIRSR038084-2"/>
    </source>
</evidence>
<dbReference type="Pfam" id="PF10394">
    <property type="entry name" value="Hat1_N"/>
    <property type="match status" value="1"/>
</dbReference>
<feature type="region of interest" description="Interaction with histone H4 N-terminus" evidence="13">
    <location>
        <begin position="194"/>
        <end position="196"/>
    </location>
</feature>
<keyword evidence="9 11" id="KW-0012">Acyltransferase</keyword>
<dbReference type="GO" id="GO:0005737">
    <property type="term" value="C:cytoplasm"/>
    <property type="evidence" value="ECO:0007669"/>
    <property type="project" value="UniProtKB-SubCell"/>
</dbReference>
<dbReference type="VEuPathDB" id="FungiDB:SCODWIG_02763"/>
<feature type="site" description="Interaction with histone H4 N-terminus" evidence="14">
    <location>
        <position position="174"/>
    </location>
</feature>
<dbReference type="GO" id="GO:0005634">
    <property type="term" value="C:nucleus"/>
    <property type="evidence" value="ECO:0007669"/>
    <property type="project" value="UniProtKB-SubCell"/>
</dbReference>
<dbReference type="PIRSF" id="PIRSF038084">
    <property type="entry name" value="HAT-B_cat"/>
    <property type="match status" value="1"/>
</dbReference>
<dbReference type="Gene3D" id="3.40.630.30">
    <property type="match status" value="1"/>
</dbReference>
<keyword evidence="6" id="KW-0227">DNA damage</keyword>
<dbReference type="SUPFAM" id="SSF55729">
    <property type="entry name" value="Acyl-CoA N-acyltransferases (Nat)"/>
    <property type="match status" value="1"/>
</dbReference>
<evidence type="ECO:0000313" key="18">
    <source>
        <dbReference type="EMBL" id="SSD61002.1"/>
    </source>
</evidence>
<accession>A0A376B8J9</accession>
<dbReference type="EMBL" id="UFAJ01000530">
    <property type="protein sequence ID" value="SSD61002.1"/>
    <property type="molecule type" value="Genomic_DNA"/>
</dbReference>
<feature type="active site" description="Proton donor/acceptor" evidence="12">
    <location>
        <position position="256"/>
    </location>
</feature>
<dbReference type="GO" id="GO:0006281">
    <property type="term" value="P:DNA repair"/>
    <property type="evidence" value="ECO:0007669"/>
    <property type="project" value="UniProtKB-KW"/>
</dbReference>